<dbReference type="SFLD" id="SFLDS00005">
    <property type="entry name" value="Isoprenoid_Synthase_Type_I"/>
    <property type="match status" value="1"/>
</dbReference>
<dbReference type="SUPFAM" id="SSF48576">
    <property type="entry name" value="Terpenoid synthases"/>
    <property type="match status" value="1"/>
</dbReference>
<dbReference type="Proteomes" id="UP001499942">
    <property type="component" value="Unassembled WGS sequence"/>
</dbReference>
<dbReference type="SFLD" id="SFLDG01018">
    <property type="entry name" value="Squalene/Phytoene_Synthase_Lik"/>
    <property type="match status" value="1"/>
</dbReference>
<name>A0ABN3LNJ4_9ACTN</name>
<comment type="caution">
    <text evidence="1">The sequence shown here is derived from an EMBL/GenBank/DDBJ whole genome shotgun (WGS) entry which is preliminary data.</text>
</comment>
<evidence type="ECO:0000313" key="1">
    <source>
        <dbReference type="EMBL" id="GAA2485269.1"/>
    </source>
</evidence>
<dbReference type="Pfam" id="PF00494">
    <property type="entry name" value="SQS_PSY"/>
    <property type="match status" value="1"/>
</dbReference>
<reference evidence="1 2" key="1">
    <citation type="journal article" date="2019" name="Int. J. Syst. Evol. Microbiol.">
        <title>The Global Catalogue of Microorganisms (GCM) 10K type strain sequencing project: providing services to taxonomists for standard genome sequencing and annotation.</title>
        <authorList>
            <consortium name="The Broad Institute Genomics Platform"/>
            <consortium name="The Broad Institute Genome Sequencing Center for Infectious Disease"/>
            <person name="Wu L."/>
            <person name="Ma J."/>
        </authorList>
    </citation>
    <scope>NUCLEOTIDE SEQUENCE [LARGE SCALE GENOMIC DNA]</scope>
    <source>
        <strain evidence="1 2">JCM 5062</strain>
    </source>
</reference>
<dbReference type="EMBL" id="BAAASR010000007">
    <property type="protein sequence ID" value="GAA2485269.1"/>
    <property type="molecule type" value="Genomic_DNA"/>
</dbReference>
<dbReference type="InterPro" id="IPR008949">
    <property type="entry name" value="Isoprenoid_synthase_dom_sf"/>
</dbReference>
<dbReference type="InterPro" id="IPR033904">
    <property type="entry name" value="Trans_IPPS_HH"/>
</dbReference>
<dbReference type="SFLD" id="SFLDG01212">
    <property type="entry name" value="Phytoene_synthase_like"/>
    <property type="match status" value="1"/>
</dbReference>
<organism evidence="1 2">
    <name type="scientific">Streptomyces gobitricini</name>
    <dbReference type="NCBI Taxonomy" id="68211"/>
    <lineage>
        <taxon>Bacteria</taxon>
        <taxon>Bacillati</taxon>
        <taxon>Actinomycetota</taxon>
        <taxon>Actinomycetes</taxon>
        <taxon>Kitasatosporales</taxon>
        <taxon>Streptomycetaceae</taxon>
        <taxon>Streptomyces</taxon>
    </lineage>
</organism>
<protein>
    <submittedName>
        <fullName evidence="1">Phytoene/squalene synthase family protein</fullName>
    </submittedName>
</protein>
<evidence type="ECO:0000313" key="2">
    <source>
        <dbReference type="Proteomes" id="UP001499942"/>
    </source>
</evidence>
<accession>A0ABN3LNJ4</accession>
<sequence length="302" mass="34061">MLGDRAALDRAAVEDPVLREAYRLCGRLLVAFEGRDHWAGSLLLPAGKRPHSWAVYALCRWADQLMDSGDPQGRAARYDLWCRRMLEDLRSGRSTDPLCQAVAHTVATCGIDVADVETMLAGFRVDLTVSEYATWEDLRRYIYAIDGMAGRMFLKVLEPVDPRAEEVMTALEEAMQLTNMLRDVVEDVRMDRVYLPAEDLKQFGVTRDDLHAAKATPQLRRLIEFEAHRARGLFASGVDVIGMISPGSRPCLWAITEIYRTLLAEIERRDYDVFTRRVSLSVRQKCMIACRAAARALPRAAA</sequence>
<dbReference type="PANTHER" id="PTHR31480">
    <property type="entry name" value="BIFUNCTIONAL LYCOPENE CYCLASE/PHYTOENE SYNTHASE"/>
    <property type="match status" value="1"/>
</dbReference>
<keyword evidence="2" id="KW-1185">Reference proteome</keyword>
<dbReference type="InterPro" id="IPR002060">
    <property type="entry name" value="Squ/phyt_synthse"/>
</dbReference>
<proteinExistence type="predicted"/>
<dbReference type="InterPro" id="IPR044843">
    <property type="entry name" value="Trans_IPPS_bact-type"/>
</dbReference>
<dbReference type="Gene3D" id="1.10.600.10">
    <property type="entry name" value="Farnesyl Diphosphate Synthase"/>
    <property type="match status" value="1"/>
</dbReference>
<dbReference type="RefSeq" id="WP_344358109.1">
    <property type="nucleotide sequence ID" value="NZ_BAAASR010000007.1"/>
</dbReference>
<gene>
    <name evidence="1" type="ORF">GCM10010393_15340</name>
</gene>
<dbReference type="CDD" id="cd00683">
    <property type="entry name" value="Trans_IPPS_HH"/>
    <property type="match status" value="1"/>
</dbReference>